<dbReference type="EMBL" id="CP003746">
    <property type="protein sequence ID" value="AFU97563.1"/>
    <property type="molecule type" value="Genomic_DNA"/>
</dbReference>
<accession>K4KHW3</accession>
<dbReference type="HOGENOM" id="CLU_578337_0_0_6"/>
<dbReference type="InterPro" id="IPR011051">
    <property type="entry name" value="RmlC_Cupin_sf"/>
</dbReference>
<organism evidence="1 2">
    <name type="scientific">Simiduia agarivorans (strain DSM 21679 / JCM 13881 / BCRC 17597 / SA1)</name>
    <dbReference type="NCBI Taxonomy" id="1117647"/>
    <lineage>
        <taxon>Bacteria</taxon>
        <taxon>Pseudomonadati</taxon>
        <taxon>Pseudomonadota</taxon>
        <taxon>Gammaproteobacteria</taxon>
        <taxon>Cellvibrionales</taxon>
        <taxon>Cellvibrionaceae</taxon>
        <taxon>Simiduia</taxon>
    </lineage>
</organism>
<sequence>MLQTGGFWPAAGLVNSAGFEFVGLSMHVINSLAADSVEACLLEALARPGVGIFEYRLQQDFLPGRPPQDVLVVTLSEASVSRLAVLPDDQDARQFFALTRTIDEIQAWLAARGVGCFSIADAWCLGPVIIAKPWGREVWFTGVEARGQSAFVDPCGSETPLSWLLSLLPRSLLGARQPALTLLKILDPLPEPVFGDLYFEMHEQKQEVYVVTRVDAAAWPGGQGGIRFGFNQQVRDQYDSDDTFRLAYLEAVRDYEAIRRRIDGQVDALRLKDGVGVNEPVAADQQKAWLAQLPPALMQEESEARARMDGFAHVLPLQVGDVVKVPCYTPHSLMHGVTTVEFQTPVYERKILSFAQKVLTQDHWDTAEALEKINLDTPVNPPLACVFQRDGVLCEQVVRFDDFRVLRLRLDAGCSFPLTGDEYALLMIVTGSAQLDDMIPKEGAAYFLPAASGAHTLKNRGLSPLVVLLSEPV</sequence>
<dbReference type="RefSeq" id="WP_015045736.1">
    <property type="nucleotide sequence ID" value="NC_018868.3"/>
</dbReference>
<keyword evidence="2" id="KW-1185">Reference proteome</keyword>
<evidence type="ECO:0000313" key="1">
    <source>
        <dbReference type="EMBL" id="AFU97563.1"/>
    </source>
</evidence>
<evidence type="ECO:0008006" key="3">
    <source>
        <dbReference type="Google" id="ProtNLM"/>
    </source>
</evidence>
<dbReference type="eggNOG" id="COG1482">
    <property type="taxonomic scope" value="Bacteria"/>
</dbReference>
<dbReference type="Proteomes" id="UP000000466">
    <property type="component" value="Chromosome"/>
</dbReference>
<reference evidence="1 2" key="1">
    <citation type="journal article" date="2013" name="Genome Announc.">
        <title>Complete genome sequence of Simiduia agarivorans SA1(T), a marine bacterium able to degrade a variety of polysaccharides.</title>
        <authorList>
            <person name="Lin S.Y."/>
            <person name="Shieh W.Y."/>
            <person name="Chen J.S."/>
            <person name="Tang S.L."/>
        </authorList>
    </citation>
    <scope>NUCLEOTIDE SEQUENCE [LARGE SCALE GENOMIC DNA]</scope>
    <source>
        <strain evidence="2">DSM 21679 / JCM 13881 / BCRC 17597 / SA1</strain>
    </source>
</reference>
<dbReference type="OrthoDB" id="5719551at2"/>
<dbReference type="KEGG" id="saga:M5M_01700"/>
<protein>
    <recommendedName>
        <fullName evidence="3">Mannose-6-phosphate isomerase</fullName>
    </recommendedName>
</protein>
<dbReference type="InterPro" id="IPR014710">
    <property type="entry name" value="RmlC-like_jellyroll"/>
</dbReference>
<dbReference type="Gene3D" id="2.60.120.10">
    <property type="entry name" value="Jelly Rolls"/>
    <property type="match status" value="1"/>
</dbReference>
<dbReference type="STRING" id="1117647.M5M_01700"/>
<gene>
    <name evidence="1" type="ordered locus">M5M_01700</name>
</gene>
<evidence type="ECO:0000313" key="2">
    <source>
        <dbReference type="Proteomes" id="UP000000466"/>
    </source>
</evidence>
<dbReference type="AlphaFoldDB" id="K4KHW3"/>
<proteinExistence type="predicted"/>
<dbReference type="SUPFAM" id="SSF51182">
    <property type="entry name" value="RmlC-like cupins"/>
    <property type="match status" value="1"/>
</dbReference>
<name>K4KHW3_SIMAS</name>